<gene>
    <name evidence="1" type="ORF">MNOR_LOCUS17007</name>
</gene>
<reference evidence="1 2" key="1">
    <citation type="submission" date="2024-05" db="EMBL/GenBank/DDBJ databases">
        <authorList>
            <person name="Wallberg A."/>
        </authorList>
    </citation>
    <scope>NUCLEOTIDE SEQUENCE [LARGE SCALE GENOMIC DNA]</scope>
</reference>
<sequence>MQLNDLFDKPDFPVKGNVHPIIDTLARKSILESGISDTLVSSSSDILDSILSDWDNAVGNVVVLRTYLVEVTKILSLARQCSWRDRSFVSALLVTNKLALRNLVLDGCGGSVQQRVGWEATFEDILSYLGLE</sequence>
<accession>A0AAV2QUI0</accession>
<dbReference type="EMBL" id="CAXKWB010011451">
    <property type="protein sequence ID" value="CAL4101433.1"/>
    <property type="molecule type" value="Genomic_DNA"/>
</dbReference>
<evidence type="ECO:0000313" key="2">
    <source>
        <dbReference type="Proteomes" id="UP001497623"/>
    </source>
</evidence>
<evidence type="ECO:0000313" key="1">
    <source>
        <dbReference type="EMBL" id="CAL4101433.1"/>
    </source>
</evidence>
<dbReference type="Proteomes" id="UP001497623">
    <property type="component" value="Unassembled WGS sequence"/>
</dbReference>
<comment type="caution">
    <text evidence="1">The sequence shown here is derived from an EMBL/GenBank/DDBJ whole genome shotgun (WGS) entry which is preliminary data.</text>
</comment>
<keyword evidence="2" id="KW-1185">Reference proteome</keyword>
<protein>
    <submittedName>
        <fullName evidence="1">Uncharacterized protein</fullName>
    </submittedName>
</protein>
<name>A0AAV2QUI0_MEGNR</name>
<proteinExistence type="predicted"/>
<dbReference type="AlphaFoldDB" id="A0AAV2QUI0"/>
<organism evidence="1 2">
    <name type="scientific">Meganyctiphanes norvegica</name>
    <name type="common">Northern krill</name>
    <name type="synonym">Thysanopoda norvegica</name>
    <dbReference type="NCBI Taxonomy" id="48144"/>
    <lineage>
        <taxon>Eukaryota</taxon>
        <taxon>Metazoa</taxon>
        <taxon>Ecdysozoa</taxon>
        <taxon>Arthropoda</taxon>
        <taxon>Crustacea</taxon>
        <taxon>Multicrustacea</taxon>
        <taxon>Malacostraca</taxon>
        <taxon>Eumalacostraca</taxon>
        <taxon>Eucarida</taxon>
        <taxon>Euphausiacea</taxon>
        <taxon>Euphausiidae</taxon>
        <taxon>Meganyctiphanes</taxon>
    </lineage>
</organism>